<keyword evidence="6" id="KW-0653">Protein transport</keyword>
<keyword evidence="7 9" id="KW-1133">Transmembrane helix</keyword>
<dbReference type="PANTHER" id="PTHR22601">
    <property type="entry name" value="ISP4 LIKE PROTEIN"/>
    <property type="match status" value="1"/>
</dbReference>
<keyword evidence="8 9" id="KW-0472">Membrane</keyword>
<evidence type="ECO:0000313" key="11">
    <source>
        <dbReference type="Proteomes" id="UP001211907"/>
    </source>
</evidence>
<keyword evidence="11" id="KW-1185">Reference proteome</keyword>
<evidence type="ECO:0000256" key="3">
    <source>
        <dbReference type="ARBA" id="ARBA00022448"/>
    </source>
</evidence>
<proteinExistence type="inferred from homology"/>
<dbReference type="InterPro" id="IPR004813">
    <property type="entry name" value="OPT"/>
</dbReference>
<dbReference type="Proteomes" id="UP001211907">
    <property type="component" value="Unassembled WGS sequence"/>
</dbReference>
<evidence type="ECO:0000256" key="8">
    <source>
        <dbReference type="ARBA" id="ARBA00023136"/>
    </source>
</evidence>
<feature type="transmembrane region" description="Helical" evidence="9">
    <location>
        <begin position="71"/>
        <end position="91"/>
    </location>
</feature>
<keyword evidence="4 9" id="KW-0812">Transmembrane</keyword>
<dbReference type="Pfam" id="PF03169">
    <property type="entry name" value="OPT"/>
    <property type="match status" value="1"/>
</dbReference>
<sequence length="185" mass="20176">MEIVQTQTSIATLITDDELKLQNRKDELIPELELTQSAERDMSCIGAIEQRIEFIVPQTDDPATPCCTIRAVFLGSFWCICLSFANTVLAFRTNAFGIGANIAVILSYPIGLFLAAIIPKSMPILNPGSFSVKEHVLVFIMASCSGQPYGIDNVVAQAMPTLMNNSNITFGHALSFVLCENNEKA</sequence>
<keyword evidence="5" id="KW-0571">Peptide transport</keyword>
<evidence type="ECO:0000256" key="4">
    <source>
        <dbReference type="ARBA" id="ARBA00022692"/>
    </source>
</evidence>
<protein>
    <submittedName>
        <fullName evidence="10">Uncharacterized protein</fullName>
    </submittedName>
</protein>
<name>A0AAD5XMQ2_9FUNG</name>
<evidence type="ECO:0000256" key="6">
    <source>
        <dbReference type="ARBA" id="ARBA00022927"/>
    </source>
</evidence>
<gene>
    <name evidence="10" type="ORF">HK100_004458</name>
</gene>
<dbReference type="AlphaFoldDB" id="A0AAD5XMQ2"/>
<dbReference type="InterPro" id="IPR004648">
    <property type="entry name" value="Oligpept_transpt"/>
</dbReference>
<dbReference type="GO" id="GO:0016020">
    <property type="term" value="C:membrane"/>
    <property type="evidence" value="ECO:0007669"/>
    <property type="project" value="UniProtKB-SubCell"/>
</dbReference>
<evidence type="ECO:0000256" key="2">
    <source>
        <dbReference type="ARBA" id="ARBA00008807"/>
    </source>
</evidence>
<evidence type="ECO:0000256" key="5">
    <source>
        <dbReference type="ARBA" id="ARBA00022856"/>
    </source>
</evidence>
<keyword evidence="3" id="KW-0813">Transport</keyword>
<dbReference type="GO" id="GO:0035673">
    <property type="term" value="F:oligopeptide transmembrane transporter activity"/>
    <property type="evidence" value="ECO:0007669"/>
    <property type="project" value="InterPro"/>
</dbReference>
<feature type="transmembrane region" description="Helical" evidence="9">
    <location>
        <begin position="97"/>
        <end position="118"/>
    </location>
</feature>
<evidence type="ECO:0000256" key="1">
    <source>
        <dbReference type="ARBA" id="ARBA00004141"/>
    </source>
</evidence>
<evidence type="ECO:0000256" key="9">
    <source>
        <dbReference type="SAM" id="Phobius"/>
    </source>
</evidence>
<dbReference type="EMBL" id="JADGJH010000022">
    <property type="protein sequence ID" value="KAJ3141977.1"/>
    <property type="molecule type" value="Genomic_DNA"/>
</dbReference>
<comment type="similarity">
    <text evidence="2">Belongs to the oligopeptide OPT transporter family.</text>
</comment>
<organism evidence="10 11">
    <name type="scientific">Physocladia obscura</name>
    <dbReference type="NCBI Taxonomy" id="109957"/>
    <lineage>
        <taxon>Eukaryota</taxon>
        <taxon>Fungi</taxon>
        <taxon>Fungi incertae sedis</taxon>
        <taxon>Chytridiomycota</taxon>
        <taxon>Chytridiomycota incertae sedis</taxon>
        <taxon>Chytridiomycetes</taxon>
        <taxon>Chytridiales</taxon>
        <taxon>Chytriomycetaceae</taxon>
        <taxon>Physocladia</taxon>
    </lineage>
</organism>
<reference evidence="10" key="1">
    <citation type="submission" date="2020-05" db="EMBL/GenBank/DDBJ databases">
        <title>Phylogenomic resolution of chytrid fungi.</title>
        <authorList>
            <person name="Stajich J.E."/>
            <person name="Amses K."/>
            <person name="Simmons R."/>
            <person name="Seto K."/>
            <person name="Myers J."/>
            <person name="Bonds A."/>
            <person name="Quandt C.A."/>
            <person name="Barry K."/>
            <person name="Liu P."/>
            <person name="Grigoriev I."/>
            <person name="Longcore J.E."/>
            <person name="James T.Y."/>
        </authorList>
    </citation>
    <scope>NUCLEOTIDE SEQUENCE</scope>
    <source>
        <strain evidence="10">JEL0513</strain>
    </source>
</reference>
<comment type="subcellular location">
    <subcellularLocation>
        <location evidence="1">Membrane</location>
        <topology evidence="1">Multi-pass membrane protein</topology>
    </subcellularLocation>
</comment>
<dbReference type="GO" id="GO:0015031">
    <property type="term" value="P:protein transport"/>
    <property type="evidence" value="ECO:0007669"/>
    <property type="project" value="UniProtKB-KW"/>
</dbReference>
<accession>A0AAD5XMQ2</accession>
<evidence type="ECO:0000256" key="7">
    <source>
        <dbReference type="ARBA" id="ARBA00022989"/>
    </source>
</evidence>
<comment type="caution">
    <text evidence="10">The sequence shown here is derived from an EMBL/GenBank/DDBJ whole genome shotgun (WGS) entry which is preliminary data.</text>
</comment>
<evidence type="ECO:0000313" key="10">
    <source>
        <dbReference type="EMBL" id="KAJ3141977.1"/>
    </source>
</evidence>